<sequence length="172" mass="19477">MLGTQKIGIFVSPACERLKVFVLTKEKSSTFVELKRTTDVFKAYRLAMRSRLGPISSPPHLLLRLSLDRRMKSMRVLPLALAALCCVVLMLDFTDGAVMEKRIDSSHNENRIESVAETEKRLKKLVNAGIKMAFPYLMSTVTEIRLSRNCLQGLLMMVKGVMDIKDWAIKSE</sequence>
<keyword evidence="3" id="KW-1185">Reference proteome</keyword>
<dbReference type="Proteomes" id="UP000887013">
    <property type="component" value="Unassembled WGS sequence"/>
</dbReference>
<reference evidence="2" key="1">
    <citation type="submission" date="2020-08" db="EMBL/GenBank/DDBJ databases">
        <title>Multicomponent nature underlies the extraordinary mechanical properties of spider dragline silk.</title>
        <authorList>
            <person name="Kono N."/>
            <person name="Nakamura H."/>
            <person name="Mori M."/>
            <person name="Yoshida Y."/>
            <person name="Ohtoshi R."/>
            <person name="Malay A.D."/>
            <person name="Moran D.A.P."/>
            <person name="Tomita M."/>
            <person name="Numata K."/>
            <person name="Arakawa K."/>
        </authorList>
    </citation>
    <scope>NUCLEOTIDE SEQUENCE</scope>
</reference>
<keyword evidence="1" id="KW-0812">Transmembrane</keyword>
<dbReference type="AlphaFoldDB" id="A0A8X6MR63"/>
<name>A0A8X6MR63_NEPPI</name>
<feature type="transmembrane region" description="Helical" evidence="1">
    <location>
        <begin position="76"/>
        <end position="93"/>
    </location>
</feature>
<accession>A0A8X6MR63</accession>
<keyword evidence="1" id="KW-1133">Transmembrane helix</keyword>
<comment type="caution">
    <text evidence="2">The sequence shown here is derived from an EMBL/GenBank/DDBJ whole genome shotgun (WGS) entry which is preliminary data.</text>
</comment>
<keyword evidence="1" id="KW-0472">Membrane</keyword>
<evidence type="ECO:0000313" key="2">
    <source>
        <dbReference type="EMBL" id="GFS73381.1"/>
    </source>
</evidence>
<organism evidence="2 3">
    <name type="scientific">Nephila pilipes</name>
    <name type="common">Giant wood spider</name>
    <name type="synonym">Nephila maculata</name>
    <dbReference type="NCBI Taxonomy" id="299642"/>
    <lineage>
        <taxon>Eukaryota</taxon>
        <taxon>Metazoa</taxon>
        <taxon>Ecdysozoa</taxon>
        <taxon>Arthropoda</taxon>
        <taxon>Chelicerata</taxon>
        <taxon>Arachnida</taxon>
        <taxon>Araneae</taxon>
        <taxon>Araneomorphae</taxon>
        <taxon>Entelegynae</taxon>
        <taxon>Araneoidea</taxon>
        <taxon>Nephilidae</taxon>
        <taxon>Nephila</taxon>
    </lineage>
</organism>
<evidence type="ECO:0000256" key="1">
    <source>
        <dbReference type="SAM" id="Phobius"/>
    </source>
</evidence>
<gene>
    <name evidence="2" type="primary">nrf-6_30</name>
    <name evidence="2" type="ORF">NPIL_191661</name>
</gene>
<proteinExistence type="predicted"/>
<protein>
    <submittedName>
        <fullName evidence="2">Nose resistant to fluoxetine protein 6</fullName>
    </submittedName>
</protein>
<dbReference type="EMBL" id="BMAW01049973">
    <property type="protein sequence ID" value="GFS73381.1"/>
    <property type="molecule type" value="Genomic_DNA"/>
</dbReference>
<evidence type="ECO:0000313" key="3">
    <source>
        <dbReference type="Proteomes" id="UP000887013"/>
    </source>
</evidence>